<gene>
    <name evidence="7" type="ORF">ACFOOQ_09495</name>
</gene>
<feature type="chain" id="PRO_5045337405" evidence="5">
    <location>
        <begin position="29"/>
        <end position="482"/>
    </location>
</feature>
<evidence type="ECO:0000256" key="5">
    <source>
        <dbReference type="SAM" id="SignalP"/>
    </source>
</evidence>
<evidence type="ECO:0000256" key="1">
    <source>
        <dbReference type="ARBA" id="ARBA00010062"/>
    </source>
</evidence>
<keyword evidence="2 5" id="KW-0732">Signal</keyword>
<comment type="similarity">
    <text evidence="1">Belongs to the leucine-binding protein family.</text>
</comment>
<evidence type="ECO:0000313" key="8">
    <source>
        <dbReference type="Proteomes" id="UP001595711"/>
    </source>
</evidence>
<feature type="region of interest" description="Disordered" evidence="4">
    <location>
        <begin position="46"/>
        <end position="80"/>
    </location>
</feature>
<dbReference type="EMBL" id="JBHRYJ010000001">
    <property type="protein sequence ID" value="MFC3675775.1"/>
    <property type="molecule type" value="Genomic_DNA"/>
</dbReference>
<comment type="caution">
    <text evidence="7">The sequence shown here is derived from an EMBL/GenBank/DDBJ whole genome shotgun (WGS) entry which is preliminary data.</text>
</comment>
<dbReference type="Gene3D" id="3.40.50.2300">
    <property type="match status" value="3"/>
</dbReference>
<feature type="signal peptide" evidence="5">
    <location>
        <begin position="1"/>
        <end position="28"/>
    </location>
</feature>
<evidence type="ECO:0000313" key="7">
    <source>
        <dbReference type="EMBL" id="MFC3675775.1"/>
    </source>
</evidence>
<keyword evidence="8" id="KW-1185">Reference proteome</keyword>
<dbReference type="PROSITE" id="PS51257">
    <property type="entry name" value="PROKAR_LIPOPROTEIN"/>
    <property type="match status" value="1"/>
</dbReference>
<dbReference type="PANTHER" id="PTHR30483">
    <property type="entry name" value="LEUCINE-SPECIFIC-BINDING PROTEIN"/>
    <property type="match status" value="1"/>
</dbReference>
<reference evidence="8" key="1">
    <citation type="journal article" date="2019" name="Int. J. Syst. Evol. Microbiol.">
        <title>The Global Catalogue of Microorganisms (GCM) 10K type strain sequencing project: providing services to taxonomists for standard genome sequencing and annotation.</title>
        <authorList>
            <consortium name="The Broad Institute Genomics Platform"/>
            <consortium name="The Broad Institute Genome Sequencing Center for Infectious Disease"/>
            <person name="Wu L."/>
            <person name="Ma J."/>
        </authorList>
    </citation>
    <scope>NUCLEOTIDE SEQUENCE [LARGE SCALE GENOMIC DNA]</scope>
    <source>
        <strain evidence="8">KCTC 42182</strain>
    </source>
</reference>
<organism evidence="7 8">
    <name type="scientific">Ferrovibrio xuzhouensis</name>
    <dbReference type="NCBI Taxonomy" id="1576914"/>
    <lineage>
        <taxon>Bacteria</taxon>
        <taxon>Pseudomonadati</taxon>
        <taxon>Pseudomonadota</taxon>
        <taxon>Alphaproteobacteria</taxon>
        <taxon>Rhodospirillales</taxon>
        <taxon>Rhodospirillaceae</taxon>
        <taxon>Ferrovibrio</taxon>
    </lineage>
</organism>
<name>A0ABV7VF29_9PROT</name>
<dbReference type="Pfam" id="PF13458">
    <property type="entry name" value="Peripla_BP_6"/>
    <property type="match status" value="1"/>
</dbReference>
<feature type="compositionally biased region" description="Low complexity" evidence="4">
    <location>
        <begin position="67"/>
        <end position="76"/>
    </location>
</feature>
<dbReference type="CDD" id="cd06339">
    <property type="entry name" value="PBP1_YraM_LppC_lipoprotein-like"/>
    <property type="match status" value="1"/>
</dbReference>
<feature type="domain" description="Leucine-binding protein" evidence="6">
    <location>
        <begin position="109"/>
        <end position="454"/>
    </location>
</feature>
<keyword evidence="3" id="KW-0029">Amino-acid transport</keyword>
<evidence type="ECO:0000259" key="6">
    <source>
        <dbReference type="Pfam" id="PF13458"/>
    </source>
</evidence>
<keyword evidence="3" id="KW-0813">Transport</keyword>
<dbReference type="Proteomes" id="UP001595711">
    <property type="component" value="Unassembled WGS sequence"/>
</dbReference>
<sequence>MPTLSIRRAIIVLALPLALAGCESGSTAQGGLPGLLDRVVTGAPQRVTPGVAPPGSPAARPEGVPQANIPPANIPTGAPPPRPALPSNAIETESLPGLRLTPPTGADVIRIGFLAPLSGPSAPLGRALFEAAQLALFDLNDDHLALLPRDTAGTPEQTATATRELLASGAQIIIGPLFSADTAAAAPLARERDVRVLSFSTDRSVAGGGTYLLGFMPEQQVARAIGFARSRGMSRFALLAPDTPYGDAIAAATESAVAQSGGRLMKAERYPSDSSADLTPIARRFAAGLRALPPRGPDETMAAGIDPALSRPVDALLIPEGGSRLRALAPLLPFFDIDPRAVKFIGTGLWDDASLGSEPALLGGWYAGPAQDGFEAFRKRFEQAFSHRPPRLASLAYDATALVGILAQRGGAAAFSDAVLTSPDGFAGYDGIFRFRADGTVERGLAILEVQRRGSRVIDPAPASFLPAAGAAAAGQPAPATN</sequence>
<accession>A0ABV7VF29</accession>
<protein>
    <submittedName>
        <fullName evidence="7">ABC transporter substrate-binding protein</fullName>
    </submittedName>
</protein>
<dbReference type="InterPro" id="IPR028081">
    <property type="entry name" value="Leu-bd"/>
</dbReference>
<dbReference type="InterPro" id="IPR028082">
    <property type="entry name" value="Peripla_BP_I"/>
</dbReference>
<dbReference type="PANTHER" id="PTHR30483:SF6">
    <property type="entry name" value="PERIPLASMIC BINDING PROTEIN OF ABC TRANSPORTER FOR NATURAL AMINO ACIDS"/>
    <property type="match status" value="1"/>
</dbReference>
<proteinExistence type="inferred from homology"/>
<evidence type="ECO:0000256" key="4">
    <source>
        <dbReference type="SAM" id="MobiDB-lite"/>
    </source>
</evidence>
<dbReference type="InterPro" id="IPR051010">
    <property type="entry name" value="BCAA_transport"/>
</dbReference>
<evidence type="ECO:0000256" key="3">
    <source>
        <dbReference type="ARBA" id="ARBA00022970"/>
    </source>
</evidence>
<dbReference type="SUPFAM" id="SSF53822">
    <property type="entry name" value="Periplasmic binding protein-like I"/>
    <property type="match status" value="1"/>
</dbReference>
<evidence type="ECO:0000256" key="2">
    <source>
        <dbReference type="ARBA" id="ARBA00022729"/>
    </source>
</evidence>
<dbReference type="RefSeq" id="WP_379724980.1">
    <property type="nucleotide sequence ID" value="NZ_JBHRYJ010000001.1"/>
</dbReference>